<proteinExistence type="predicted"/>
<evidence type="ECO:0008006" key="3">
    <source>
        <dbReference type="Google" id="ProtNLM"/>
    </source>
</evidence>
<accession>A0A6P0DRP7</accession>
<name>A0A6P0DRP7_RHILE</name>
<gene>
    <name evidence="1" type="ORF">GUK36_35985</name>
</gene>
<dbReference type="AlphaFoldDB" id="A0A6P0DRP7"/>
<comment type="caution">
    <text evidence="1">The sequence shown here is derived from an EMBL/GenBank/DDBJ whole genome shotgun (WGS) entry which is preliminary data.</text>
</comment>
<organism evidence="1 2">
    <name type="scientific">Rhizobium leguminosarum</name>
    <dbReference type="NCBI Taxonomy" id="384"/>
    <lineage>
        <taxon>Bacteria</taxon>
        <taxon>Pseudomonadati</taxon>
        <taxon>Pseudomonadota</taxon>
        <taxon>Alphaproteobacteria</taxon>
        <taxon>Hyphomicrobiales</taxon>
        <taxon>Rhizobiaceae</taxon>
        <taxon>Rhizobium/Agrobacterium group</taxon>
        <taxon>Rhizobium</taxon>
    </lineage>
</organism>
<reference evidence="1 2" key="1">
    <citation type="submission" date="2020-01" db="EMBL/GenBank/DDBJ databases">
        <title>Rhizobium genotypes associated with high levels of biological nitrogen fixation by grain legumes in a temperate-maritime cropping system.</title>
        <authorList>
            <person name="Maluk M."/>
            <person name="Francesc Ferrando Molina F."/>
            <person name="Lopez Del Egido L."/>
            <person name="Lafos M."/>
            <person name="Langarica-Fuentes A."/>
            <person name="Gebre Yohannes G."/>
            <person name="Young M.W."/>
            <person name="Martin P."/>
            <person name="Gantlett R."/>
            <person name="Kenicer G."/>
            <person name="Hawes C."/>
            <person name="Begg G.S."/>
            <person name="Quilliam R.S."/>
            <person name="Squire G.R."/>
            <person name="Poole P.S."/>
            <person name="Young P.W."/>
            <person name="Iannetta P.M."/>
            <person name="James E.K."/>
        </authorList>
    </citation>
    <scope>NUCLEOTIDE SEQUENCE [LARGE SCALE GENOMIC DNA]</scope>
    <source>
        <strain evidence="1 2">JHI944</strain>
    </source>
</reference>
<dbReference type="Proteomes" id="UP000471409">
    <property type="component" value="Unassembled WGS sequence"/>
</dbReference>
<evidence type="ECO:0000313" key="2">
    <source>
        <dbReference type="Proteomes" id="UP000471409"/>
    </source>
</evidence>
<dbReference type="EMBL" id="WXXP01000038">
    <property type="protein sequence ID" value="NEK54730.1"/>
    <property type="molecule type" value="Genomic_DNA"/>
</dbReference>
<sequence>MTGLLLLGSALAVCVIDEQPHDENRQRLAGFLRQLRPLWHACGHPPLRSRKQIELACHGLARHGHLSDSFRERPMLRPLPQIAMRRRRLPVTLPKHAGSRDRHAELAGCANIRSRNGRTSMMGLQKADQKKHQIGCSGKCPYLWPAHHGHARADRTKDATDIKAHEPPSCGCSVVVLYNHFRPHSSLGYQTPADYAGTIAATGSNAAQDESFAFPPVAHTAPFGVFKAAEALTAAG</sequence>
<protein>
    <recommendedName>
        <fullName evidence="3">Transposase</fullName>
    </recommendedName>
</protein>
<evidence type="ECO:0000313" key="1">
    <source>
        <dbReference type="EMBL" id="NEK54730.1"/>
    </source>
</evidence>